<dbReference type="EMBL" id="SDPV01000002">
    <property type="protein sequence ID" value="RXZ64136.1"/>
    <property type="molecule type" value="Genomic_DNA"/>
</dbReference>
<reference evidence="2 3" key="1">
    <citation type="submission" date="2019-01" db="EMBL/GenBank/DDBJ databases">
        <title>Altererythrobacter rhizovicinus sp. nov., isolated from the rhizosphere soil of Haloxylon ammodendron.</title>
        <authorList>
            <person name="Li H.-P."/>
            <person name="Gou J.-Y."/>
            <person name="Yao D."/>
            <person name="Han Q.-Q."/>
            <person name="Shao K.-Z."/>
            <person name="Zhao Q."/>
            <person name="Zhang J.-L."/>
        </authorList>
    </citation>
    <scope>NUCLEOTIDE SEQUENCE [LARGE SCALE GENOMIC DNA]</scope>
    <source>
        <strain evidence="2 3">AY-3R</strain>
    </source>
</reference>
<dbReference type="PANTHER" id="PTHR33490">
    <property type="entry name" value="BLR5614 PROTEIN-RELATED"/>
    <property type="match status" value="1"/>
</dbReference>
<dbReference type="SMART" id="SM00460">
    <property type="entry name" value="TGc"/>
    <property type="match status" value="1"/>
</dbReference>
<evidence type="ECO:0000259" key="1">
    <source>
        <dbReference type="SMART" id="SM00460"/>
    </source>
</evidence>
<dbReference type="Gene3D" id="2.60.40.2250">
    <property type="match status" value="1"/>
</dbReference>
<sequence>MPISIDLAFAFRMEKVTDVLLQFEAAIIPEQTLIETDTWVTTGEHFARISAQDDIGERVWIRAEGRYDVSYKAKVAVNRLPAEIGNLEYLLPHDLPGEAVQYLFDSRYCPADRFQPFVEAEFGGTEGGARVAAIHDWMVQNLAYEPGSSTPNTTALDSFIERRGICRDFAHVMVTLARASGIPARFVSCFAPGVDPPDFHAVAEVFLTDPTTPGGGAWFLVDATGMSGPDEIVKIGVGRDAADVSFITSFGPTEFLEKHVRVTREA</sequence>
<dbReference type="InterPro" id="IPR038765">
    <property type="entry name" value="Papain-like_cys_pep_sf"/>
</dbReference>
<dbReference type="Gene3D" id="3.10.620.30">
    <property type="match status" value="1"/>
</dbReference>
<feature type="domain" description="Transglutaminase-like" evidence="1">
    <location>
        <begin position="158"/>
        <end position="225"/>
    </location>
</feature>
<evidence type="ECO:0000313" key="3">
    <source>
        <dbReference type="Proteomes" id="UP000293623"/>
    </source>
</evidence>
<dbReference type="AlphaFoldDB" id="A0A4V1QVX1"/>
<gene>
    <name evidence="2" type="ORF">ETX26_09430</name>
</gene>
<organism evidence="2 3">
    <name type="scientific">Pelagerythrobacter rhizovicinus</name>
    <dbReference type="NCBI Taxonomy" id="2268576"/>
    <lineage>
        <taxon>Bacteria</taxon>
        <taxon>Pseudomonadati</taxon>
        <taxon>Pseudomonadota</taxon>
        <taxon>Alphaproteobacteria</taxon>
        <taxon>Sphingomonadales</taxon>
        <taxon>Erythrobacteraceae</taxon>
        <taxon>Pelagerythrobacter</taxon>
    </lineage>
</organism>
<proteinExistence type="predicted"/>
<comment type="caution">
    <text evidence="2">The sequence shown here is derived from an EMBL/GenBank/DDBJ whole genome shotgun (WGS) entry which is preliminary data.</text>
</comment>
<dbReference type="SUPFAM" id="SSF54001">
    <property type="entry name" value="Cysteine proteinases"/>
    <property type="match status" value="1"/>
</dbReference>
<protein>
    <submittedName>
        <fullName evidence="2">Transglutaminase family protein</fullName>
    </submittedName>
</protein>
<dbReference type="OrthoDB" id="5438043at2"/>
<keyword evidence="3" id="KW-1185">Reference proteome</keyword>
<name>A0A4V1QVX1_9SPHN</name>
<dbReference type="PANTHER" id="PTHR33490:SF12">
    <property type="entry name" value="BLL5557 PROTEIN"/>
    <property type="match status" value="1"/>
</dbReference>
<dbReference type="RefSeq" id="WP_129524450.1">
    <property type="nucleotide sequence ID" value="NZ_SDPV01000002.1"/>
</dbReference>
<dbReference type="InterPro" id="IPR002931">
    <property type="entry name" value="Transglutaminase-like"/>
</dbReference>
<dbReference type="Pfam" id="PF01841">
    <property type="entry name" value="Transglut_core"/>
    <property type="match status" value="1"/>
</dbReference>
<evidence type="ECO:0000313" key="2">
    <source>
        <dbReference type="EMBL" id="RXZ64136.1"/>
    </source>
</evidence>
<dbReference type="Proteomes" id="UP000293623">
    <property type="component" value="Unassembled WGS sequence"/>
</dbReference>
<accession>A0A4V1QVX1</accession>